<dbReference type="EMBL" id="JBIAFJ010000021">
    <property type="protein sequence ID" value="MFE9172265.1"/>
    <property type="molecule type" value="Genomic_DNA"/>
</dbReference>
<keyword evidence="3" id="KW-0732">Signal</keyword>
<feature type="compositionally biased region" description="Polar residues" evidence="1">
    <location>
        <begin position="302"/>
        <end position="316"/>
    </location>
</feature>
<keyword evidence="5" id="KW-1185">Reference proteome</keyword>
<accession>A0ABW6KWI9</accession>
<feature type="signal peptide" evidence="3">
    <location>
        <begin position="1"/>
        <end position="19"/>
    </location>
</feature>
<feature type="transmembrane region" description="Helical" evidence="2">
    <location>
        <begin position="130"/>
        <end position="151"/>
    </location>
</feature>
<evidence type="ECO:0000313" key="4">
    <source>
        <dbReference type="EMBL" id="MFE9172265.1"/>
    </source>
</evidence>
<name>A0ABW6KWI9_9ACTN</name>
<evidence type="ECO:0000256" key="2">
    <source>
        <dbReference type="SAM" id="Phobius"/>
    </source>
</evidence>
<keyword evidence="2" id="KW-0812">Transmembrane</keyword>
<dbReference type="InterPro" id="IPR037185">
    <property type="entry name" value="EmrE-like"/>
</dbReference>
<gene>
    <name evidence="4" type="ORF">ACFYNZ_22780</name>
</gene>
<dbReference type="PANTHER" id="PTHR40761">
    <property type="entry name" value="CONSERVED INTEGRAL MEMBRANE ALANINE VALINE AND LEUCINE RICH PROTEIN-RELATED"/>
    <property type="match status" value="1"/>
</dbReference>
<dbReference type="NCBIfam" id="NF038012">
    <property type="entry name" value="DMT_1"/>
    <property type="match status" value="1"/>
</dbReference>
<feature type="transmembrane region" description="Helical" evidence="2">
    <location>
        <begin position="253"/>
        <end position="273"/>
    </location>
</feature>
<keyword evidence="2" id="KW-0472">Membrane</keyword>
<feature type="transmembrane region" description="Helical" evidence="2">
    <location>
        <begin position="226"/>
        <end position="247"/>
    </location>
</feature>
<evidence type="ECO:0000313" key="5">
    <source>
        <dbReference type="Proteomes" id="UP001601197"/>
    </source>
</evidence>
<feature type="transmembrane region" description="Helical" evidence="2">
    <location>
        <begin position="191"/>
        <end position="214"/>
    </location>
</feature>
<evidence type="ECO:0000256" key="1">
    <source>
        <dbReference type="SAM" id="MobiDB-lite"/>
    </source>
</evidence>
<dbReference type="RefSeq" id="WP_388349800.1">
    <property type="nucleotide sequence ID" value="NZ_JBIAFJ010000021.1"/>
</dbReference>
<comment type="caution">
    <text evidence="4">The sequence shown here is derived from an EMBL/GenBank/DDBJ whole genome shotgun (WGS) entry which is preliminary data.</text>
</comment>
<feature type="region of interest" description="Disordered" evidence="1">
    <location>
        <begin position="287"/>
        <end position="316"/>
    </location>
</feature>
<dbReference type="PANTHER" id="PTHR40761:SF1">
    <property type="entry name" value="CONSERVED INTEGRAL MEMBRANE ALANINE VALINE AND LEUCINE RICH PROTEIN-RELATED"/>
    <property type="match status" value="1"/>
</dbReference>
<reference evidence="4 5" key="1">
    <citation type="submission" date="2024-10" db="EMBL/GenBank/DDBJ databases">
        <title>The Natural Products Discovery Center: Release of the First 8490 Sequenced Strains for Exploring Actinobacteria Biosynthetic Diversity.</title>
        <authorList>
            <person name="Kalkreuter E."/>
            <person name="Kautsar S.A."/>
            <person name="Yang D."/>
            <person name="Bader C.D."/>
            <person name="Teijaro C.N."/>
            <person name="Fluegel L."/>
            <person name="Davis C.M."/>
            <person name="Simpson J.R."/>
            <person name="Lauterbach L."/>
            <person name="Steele A.D."/>
            <person name="Gui C."/>
            <person name="Meng S."/>
            <person name="Li G."/>
            <person name="Viehrig K."/>
            <person name="Ye F."/>
            <person name="Su P."/>
            <person name="Kiefer A.F."/>
            <person name="Nichols A."/>
            <person name="Cepeda A.J."/>
            <person name="Yan W."/>
            <person name="Fan B."/>
            <person name="Jiang Y."/>
            <person name="Adhikari A."/>
            <person name="Zheng C.-J."/>
            <person name="Schuster L."/>
            <person name="Cowan T.M."/>
            <person name="Smanski M.J."/>
            <person name="Chevrette M.G."/>
            <person name="De Carvalho L.P.S."/>
            <person name="Shen B."/>
        </authorList>
    </citation>
    <scope>NUCLEOTIDE SEQUENCE [LARGE SCALE GENOMIC DNA]</scope>
    <source>
        <strain evidence="4 5">NPDC007147</strain>
    </source>
</reference>
<feature type="transmembrane region" description="Helical" evidence="2">
    <location>
        <begin position="100"/>
        <end position="124"/>
    </location>
</feature>
<sequence length="316" mass="32023">MIGSAVCFAVMGAASNAMGTAFQRKAASTVARGGGLRLLLALVRRPAWLAGVGGVAGAALFQALALVNGPMALVQPLFILELPFALLIAVPLMHRRLPRAGWWAVAGVVAGLTLVLVSAAPAGAEDQAAMVRWIPVLALCLGAMALAVVLARSRGSPLFRAAVLAAAAAIGNALTAALLKSASGTLATHGFAAFLTAWQTYGFALTGISALLLLENALQAGPLAASQPALTIGDATVSLLLGVALFGESVRTGWWFVPELMGAGLILWGVLGLTRVVPHLRQTLVGDSGDSGARSRADGRTSQRPPGPSSGRTTGS</sequence>
<feature type="transmembrane region" description="Helical" evidence="2">
    <location>
        <begin position="47"/>
        <end position="67"/>
    </location>
</feature>
<dbReference type="SUPFAM" id="SSF103481">
    <property type="entry name" value="Multidrug resistance efflux transporter EmrE"/>
    <property type="match status" value="1"/>
</dbReference>
<dbReference type="Proteomes" id="UP001601197">
    <property type="component" value="Unassembled WGS sequence"/>
</dbReference>
<protein>
    <submittedName>
        <fullName evidence="4">DMT family transporter</fullName>
    </submittedName>
</protein>
<feature type="transmembrane region" description="Helical" evidence="2">
    <location>
        <begin position="158"/>
        <end position="179"/>
    </location>
</feature>
<feature type="chain" id="PRO_5046716227" evidence="3">
    <location>
        <begin position="20"/>
        <end position="316"/>
    </location>
</feature>
<keyword evidence="2" id="KW-1133">Transmembrane helix</keyword>
<feature type="transmembrane region" description="Helical" evidence="2">
    <location>
        <begin position="73"/>
        <end position="93"/>
    </location>
</feature>
<evidence type="ECO:0000256" key="3">
    <source>
        <dbReference type="SAM" id="SignalP"/>
    </source>
</evidence>
<proteinExistence type="predicted"/>
<organism evidence="4 5">
    <name type="scientific">Streptomyces kebangsaanensis</name>
    <dbReference type="NCBI Taxonomy" id="864058"/>
    <lineage>
        <taxon>Bacteria</taxon>
        <taxon>Bacillati</taxon>
        <taxon>Actinomycetota</taxon>
        <taxon>Actinomycetes</taxon>
        <taxon>Kitasatosporales</taxon>
        <taxon>Streptomycetaceae</taxon>
        <taxon>Streptomyces</taxon>
    </lineage>
</organism>